<sequence length="297" mass="32017">MSTQNTDVDPFEQAANVEETDRGKGEQSSSMADPVLVEPMDDALDATLEAEDMNQPDRDSLPQASTAQPRSGFPVAGVLASVALMLSMGTAAGVVYSLNQTGQLRADTNVALTDVDDNIAALGNRQSESEVSISQLRETAGQNTIRIRQLDTDQLSDELAAIKRDMDQFKSSLSNSKVDSEETMQLLLQRISDLESITQSLQQSAALRDSSSAPKRVVRAPKPQPRVFDTLEGNTVVSIDQWGYDSSVVLHDPVTDEFVSVAKGGVVKGWRYEGANAKAETATFVRGGKIINVRIKG</sequence>
<protein>
    <submittedName>
        <fullName evidence="3">Uncharacterized protein</fullName>
    </submittedName>
</protein>
<keyword evidence="2" id="KW-0812">Transmembrane</keyword>
<reference evidence="3 4" key="1">
    <citation type="submission" date="2021-06" db="EMBL/GenBank/DDBJ databases">
        <title>Bacterium isolated from marine sediment.</title>
        <authorList>
            <person name="Zhu K.-L."/>
            <person name="Du Z.-J."/>
            <person name="Liang Q.-Y."/>
        </authorList>
    </citation>
    <scope>NUCLEOTIDE SEQUENCE [LARGE SCALE GENOMIC DNA]</scope>
    <source>
        <strain evidence="3 4">A346</strain>
    </source>
</reference>
<feature type="region of interest" description="Disordered" evidence="1">
    <location>
        <begin position="1"/>
        <end position="71"/>
    </location>
</feature>
<accession>A0ABS6ME64</accession>
<evidence type="ECO:0000313" key="4">
    <source>
        <dbReference type="Proteomes" id="UP000755551"/>
    </source>
</evidence>
<keyword evidence="4" id="KW-1185">Reference proteome</keyword>
<dbReference type="EMBL" id="JAHQZT010000017">
    <property type="protein sequence ID" value="MBV0934159.1"/>
    <property type="molecule type" value="Genomic_DNA"/>
</dbReference>
<feature type="transmembrane region" description="Helical" evidence="2">
    <location>
        <begin position="75"/>
        <end position="98"/>
    </location>
</feature>
<organism evidence="3 4">
    <name type="scientific">Marinobacterium weihaiense</name>
    <dbReference type="NCBI Taxonomy" id="2851016"/>
    <lineage>
        <taxon>Bacteria</taxon>
        <taxon>Pseudomonadati</taxon>
        <taxon>Pseudomonadota</taxon>
        <taxon>Gammaproteobacteria</taxon>
        <taxon>Oceanospirillales</taxon>
        <taxon>Oceanospirillaceae</taxon>
        <taxon>Marinobacterium</taxon>
    </lineage>
</organism>
<keyword evidence="2" id="KW-1133">Transmembrane helix</keyword>
<comment type="caution">
    <text evidence="3">The sequence shown here is derived from an EMBL/GenBank/DDBJ whole genome shotgun (WGS) entry which is preliminary data.</text>
</comment>
<feature type="compositionally biased region" description="Acidic residues" evidence="1">
    <location>
        <begin position="39"/>
        <end position="54"/>
    </location>
</feature>
<gene>
    <name evidence="3" type="ORF">KTN04_12500</name>
</gene>
<proteinExistence type="predicted"/>
<dbReference type="Proteomes" id="UP000755551">
    <property type="component" value="Unassembled WGS sequence"/>
</dbReference>
<evidence type="ECO:0000256" key="2">
    <source>
        <dbReference type="SAM" id="Phobius"/>
    </source>
</evidence>
<evidence type="ECO:0000313" key="3">
    <source>
        <dbReference type="EMBL" id="MBV0934159.1"/>
    </source>
</evidence>
<keyword evidence="2" id="KW-0472">Membrane</keyword>
<name>A0ABS6ME64_9GAMM</name>
<evidence type="ECO:0000256" key="1">
    <source>
        <dbReference type="SAM" id="MobiDB-lite"/>
    </source>
</evidence>
<dbReference type="RefSeq" id="WP_217335566.1">
    <property type="nucleotide sequence ID" value="NZ_JAHQZT010000017.1"/>
</dbReference>